<gene>
    <name evidence="2" type="ORF">LEN_2907</name>
</gene>
<feature type="transmembrane region" description="Helical" evidence="1">
    <location>
        <begin position="109"/>
        <end position="129"/>
    </location>
</feature>
<dbReference type="GeneID" id="83064746"/>
<keyword evidence="1" id="KW-0812">Transmembrane</keyword>
<feature type="transmembrane region" description="Helical" evidence="1">
    <location>
        <begin position="52"/>
        <end position="69"/>
    </location>
</feature>
<organism evidence="2 3">
    <name type="scientific">Lysobacter enzymogenes</name>
    <dbReference type="NCBI Taxonomy" id="69"/>
    <lineage>
        <taxon>Bacteria</taxon>
        <taxon>Pseudomonadati</taxon>
        <taxon>Pseudomonadota</taxon>
        <taxon>Gammaproteobacteria</taxon>
        <taxon>Lysobacterales</taxon>
        <taxon>Lysobacteraceae</taxon>
        <taxon>Lysobacter</taxon>
    </lineage>
</organism>
<accession>A0AAU9ASG6</accession>
<dbReference type="EMBL" id="AP014940">
    <property type="protein sequence ID" value="BAV98394.1"/>
    <property type="molecule type" value="Genomic_DNA"/>
</dbReference>
<feature type="transmembrane region" description="Helical" evidence="1">
    <location>
        <begin position="76"/>
        <end position="97"/>
    </location>
</feature>
<dbReference type="Proteomes" id="UP000218824">
    <property type="component" value="Chromosome"/>
</dbReference>
<sequence length="135" mass="14286">MAIAAHRTHPALFLRRVVQADLAVSAAAGALQLAAAEPLARLTAIDAGFLRGSGLVLMAWVAFLGWTLSRRTIAAPLAWTLIAVNLAWVAASVLVWLEGAIAPNTLGTVYVLAQAAVVAVFADLQYFGLRRLRRG</sequence>
<dbReference type="RefSeq" id="WP_096378867.1">
    <property type="nucleotide sequence ID" value="NZ_AP014940.1"/>
</dbReference>
<proteinExistence type="predicted"/>
<evidence type="ECO:0000313" key="3">
    <source>
        <dbReference type="Proteomes" id="UP000218824"/>
    </source>
</evidence>
<evidence type="ECO:0000313" key="2">
    <source>
        <dbReference type="EMBL" id="BAV98394.1"/>
    </source>
</evidence>
<evidence type="ECO:0000256" key="1">
    <source>
        <dbReference type="SAM" id="Phobius"/>
    </source>
</evidence>
<evidence type="ECO:0008006" key="4">
    <source>
        <dbReference type="Google" id="ProtNLM"/>
    </source>
</evidence>
<keyword evidence="1" id="KW-1133">Transmembrane helix</keyword>
<reference evidence="2 3" key="1">
    <citation type="journal article" date="2017" name="DNA Res.">
        <title>Complete genome sequence and expression profile of the commercial lytic enzyme producer Lysobacter enzymogenes M497-1.</title>
        <authorList>
            <person name="Takami H."/>
            <person name="Toyoda A."/>
            <person name="Uchiyama I."/>
            <person name="Itoh T."/>
            <person name="Takaki Y."/>
            <person name="Arai W."/>
            <person name="Nishi S."/>
            <person name="Kawai M."/>
            <person name="Shinya K."/>
            <person name="Ikeda H."/>
        </authorList>
    </citation>
    <scope>NUCLEOTIDE SEQUENCE [LARGE SCALE GENOMIC DNA]</scope>
    <source>
        <strain evidence="2 3">M497-1</strain>
    </source>
</reference>
<name>A0AAU9ASG6_LYSEN</name>
<dbReference type="KEGG" id="lem:LEN_2907"/>
<dbReference type="AlphaFoldDB" id="A0AAU9ASG6"/>
<protein>
    <recommendedName>
        <fullName evidence="4">Integral membrane protein</fullName>
    </recommendedName>
</protein>
<keyword evidence="1" id="KW-0472">Membrane</keyword>